<dbReference type="EMBL" id="CADCTC010000238">
    <property type="protein sequence ID" value="CAA9288728.1"/>
    <property type="molecule type" value="Genomic_DNA"/>
</dbReference>
<dbReference type="InterPro" id="IPR036505">
    <property type="entry name" value="Amidase/PGRP_sf"/>
</dbReference>
<dbReference type="GO" id="GO:0004197">
    <property type="term" value="F:cysteine-type endopeptidase activity"/>
    <property type="evidence" value="ECO:0007669"/>
    <property type="project" value="InterPro"/>
</dbReference>
<dbReference type="InterPro" id="IPR011600">
    <property type="entry name" value="Pept_C14_caspase"/>
</dbReference>
<proteinExistence type="predicted"/>
<protein>
    <submittedName>
        <fullName evidence="4">Uncharacterized protein</fullName>
    </submittedName>
</protein>
<dbReference type="GO" id="GO:0006508">
    <property type="term" value="P:proteolysis"/>
    <property type="evidence" value="ECO:0007669"/>
    <property type="project" value="InterPro"/>
</dbReference>
<dbReference type="Pfam" id="PF01510">
    <property type="entry name" value="Amidase_2"/>
    <property type="match status" value="1"/>
</dbReference>
<dbReference type="CDD" id="cd06583">
    <property type="entry name" value="PGRP"/>
    <property type="match status" value="1"/>
</dbReference>
<dbReference type="Pfam" id="PF00656">
    <property type="entry name" value="Peptidase_C14"/>
    <property type="match status" value="1"/>
</dbReference>
<dbReference type="SUPFAM" id="SSF52129">
    <property type="entry name" value="Caspase-like"/>
    <property type="match status" value="1"/>
</dbReference>
<evidence type="ECO:0000259" key="3">
    <source>
        <dbReference type="Pfam" id="PF01510"/>
    </source>
</evidence>
<dbReference type="Gene3D" id="3.40.80.10">
    <property type="entry name" value="Peptidoglycan recognition protein-like"/>
    <property type="match status" value="1"/>
</dbReference>
<dbReference type="PANTHER" id="PTHR48104:SF30">
    <property type="entry name" value="METACASPASE-1"/>
    <property type="match status" value="1"/>
</dbReference>
<feature type="region of interest" description="Disordered" evidence="1">
    <location>
        <begin position="661"/>
        <end position="685"/>
    </location>
</feature>
<name>A0A6J4JVY6_9CHLR</name>
<feature type="region of interest" description="Disordered" evidence="1">
    <location>
        <begin position="986"/>
        <end position="1005"/>
    </location>
</feature>
<dbReference type="InterPro" id="IPR050452">
    <property type="entry name" value="Metacaspase"/>
</dbReference>
<dbReference type="SUPFAM" id="SSF55846">
    <property type="entry name" value="N-acetylmuramoyl-L-alanine amidase-like"/>
    <property type="match status" value="1"/>
</dbReference>
<organism evidence="4">
    <name type="scientific">uncultured Chloroflexota bacterium</name>
    <dbReference type="NCBI Taxonomy" id="166587"/>
    <lineage>
        <taxon>Bacteria</taxon>
        <taxon>Bacillati</taxon>
        <taxon>Chloroflexota</taxon>
        <taxon>environmental samples</taxon>
    </lineage>
</organism>
<reference evidence="4" key="1">
    <citation type="submission" date="2020-02" db="EMBL/GenBank/DDBJ databases">
        <authorList>
            <person name="Meier V. D."/>
        </authorList>
    </citation>
    <scope>NUCLEOTIDE SEQUENCE</scope>
    <source>
        <strain evidence="4">AVDCRST_MAG77</strain>
    </source>
</reference>
<gene>
    <name evidence="4" type="ORF">AVDCRST_MAG77-4478</name>
</gene>
<evidence type="ECO:0000313" key="4">
    <source>
        <dbReference type="EMBL" id="CAA9288728.1"/>
    </source>
</evidence>
<evidence type="ECO:0000259" key="2">
    <source>
        <dbReference type="Pfam" id="PF00656"/>
    </source>
</evidence>
<dbReference type="Gene3D" id="3.40.50.1460">
    <property type="match status" value="1"/>
</dbReference>
<feature type="domain" description="N-acetylmuramoyl-L-alanine amidase" evidence="3">
    <location>
        <begin position="24"/>
        <end position="155"/>
    </location>
</feature>
<evidence type="ECO:0000256" key="1">
    <source>
        <dbReference type="SAM" id="MobiDB-lite"/>
    </source>
</evidence>
<sequence>MAPLFYRLTLEEFATVLDRVPFTRRVNGVHLHHTWRPNQDEYRGQDTLASIWRHHTEVNGWSAIGQHATIAPDGVIWSGRSWNCPPVSASGNNGNRAFGPFSLALVGDFGHGRDRLEGEQRRVAVQLVALLQRKFGLDAGSMQFHSHLSRTSCPGASIDHRLLLDEVRAARAALGDTPSGAAPERGAESAPFGDNALELSAVIEAVSAAPPAKDDPPDAEPHEDALSDVELRALFRGGSDAALSGEGAGEMVAGEQAGPSGGRTLWIATPPPLPAEILNSLRPHVVNLNAGQLSGDGQLSTTPGDVDAIFDEYLVRALEGAQARKEPLRVLFYAHGGLTSESQGLRVAEKHVGWWRRNNVYPIYFVWETGLFETIGQMLQRAQAALRGATRDIFDFTSDPLIEAAVRALYAPQVWSGMKRSAELAVARDGGAYYVAQKLKAFCDRHKDAQVELHAAGHSAGAIFQSHFLSAAHALKTPSFRTLHLLAPAINAETFRERLADRLGQGNGVDHLTVFTMNDAAERDDNCNGIYRKSLLYLIYYALERSPKTPILGLETCLRNDRAIRDLLGLGGVRSDKGEVILSPTISTTGRSASQAVRHGTFDDDAPTLNSMARRVLGADDNDPIVEFPTGGAQRGVDSWSGQVDWPAELAYLVTGKATGGGSGPPAAAHGSAPAPAAALGGSPSGAAQPVAVPAAIRPGGSIGRRRALCVGINEYPTAPLYGCVADAQEWRSALGNIGFDDVKLLTNRDATRQAILDSLRGLVMSSAAGDVIVFQFAGHGTQLPDLGGDETTSDTPGLDEAICAFDFADGAFVIDDDIGEIFERIPRGVNVTCFIDCCHSGTISRFGVGAPPVPGAARGAEQGPRPRFIVATPQIVEAHRRFREARGARRAAGARGLTLMKEVVFSACLSSEVAYESAGHGDFTSRAVRLLRSGVALSNEQFEDGVVAEFGAGARQHPRLYCHPDARSLRLLEPLTTPVGTYASAGVQTTNRTPPASMQNGQAGNTAQLLHLVASLVEGRS</sequence>
<dbReference type="AlphaFoldDB" id="A0A6J4JVY6"/>
<dbReference type="GO" id="GO:0005737">
    <property type="term" value="C:cytoplasm"/>
    <property type="evidence" value="ECO:0007669"/>
    <property type="project" value="TreeGrafter"/>
</dbReference>
<dbReference type="InterPro" id="IPR029030">
    <property type="entry name" value="Caspase-like_dom_sf"/>
</dbReference>
<feature type="domain" description="Peptidase C14 caspase" evidence="2">
    <location>
        <begin position="705"/>
        <end position="963"/>
    </location>
</feature>
<feature type="compositionally biased region" description="Low complexity" evidence="1">
    <location>
        <begin position="665"/>
        <end position="685"/>
    </location>
</feature>
<dbReference type="GO" id="GO:0009253">
    <property type="term" value="P:peptidoglycan catabolic process"/>
    <property type="evidence" value="ECO:0007669"/>
    <property type="project" value="InterPro"/>
</dbReference>
<dbReference type="GO" id="GO:0008745">
    <property type="term" value="F:N-acetylmuramoyl-L-alanine amidase activity"/>
    <property type="evidence" value="ECO:0007669"/>
    <property type="project" value="InterPro"/>
</dbReference>
<dbReference type="PANTHER" id="PTHR48104">
    <property type="entry name" value="METACASPASE-4"/>
    <property type="match status" value="1"/>
</dbReference>
<accession>A0A6J4JVY6</accession>
<dbReference type="InterPro" id="IPR002502">
    <property type="entry name" value="Amidase_domain"/>
</dbReference>
<feature type="compositionally biased region" description="Polar residues" evidence="1">
    <location>
        <begin position="987"/>
        <end position="1005"/>
    </location>
</feature>